<keyword evidence="4 7" id="KW-0157">Chromophore</keyword>
<reference evidence="9 10" key="1">
    <citation type="submission" date="2007-01" db="EMBL/GenBank/DDBJ databases">
        <authorList>
            <person name="Haygood M."/>
            <person name="Podell S."/>
            <person name="Anderson C."/>
            <person name="Hopkinson B."/>
            <person name="Roe K."/>
            <person name="Barbeau K."/>
            <person name="Gaasterland T."/>
            <person name="Ferriera S."/>
            <person name="Johnson J."/>
            <person name="Kravitz S."/>
            <person name="Beeson K."/>
            <person name="Sutton G."/>
            <person name="Rogers Y.-H."/>
            <person name="Friedman R."/>
            <person name="Frazier M."/>
            <person name="Venter J.C."/>
        </authorList>
    </citation>
    <scope>NUCLEOTIDE SEQUENCE [LARGE SCALE GENOMIC DNA]</scope>
    <source>
        <strain evidence="9 10">ATCC 23134</strain>
    </source>
</reference>
<dbReference type="RefSeq" id="WP_002701166.1">
    <property type="nucleotide sequence ID" value="NZ_AAWS01000035.1"/>
</dbReference>
<dbReference type="PANTHER" id="PTHR11455">
    <property type="entry name" value="CRYPTOCHROME"/>
    <property type="match status" value="1"/>
</dbReference>
<dbReference type="GO" id="GO:0003904">
    <property type="term" value="F:deoxyribodipyrimidine photo-lyase activity"/>
    <property type="evidence" value="ECO:0007669"/>
    <property type="project" value="UniProtKB-EC"/>
</dbReference>
<evidence type="ECO:0000259" key="8">
    <source>
        <dbReference type="PROSITE" id="PS51645"/>
    </source>
</evidence>
<evidence type="ECO:0000256" key="7">
    <source>
        <dbReference type="RuleBase" id="RU004182"/>
    </source>
</evidence>
<keyword evidence="2 5" id="KW-0285">Flavoprotein</keyword>
<feature type="binding site" evidence="5">
    <location>
        <begin position="364"/>
        <end position="366"/>
    </location>
    <ligand>
        <name>FAD</name>
        <dbReference type="ChEBI" id="CHEBI:57692"/>
    </ligand>
</feature>
<dbReference type="PROSITE" id="PS00691">
    <property type="entry name" value="DNA_PHOTOLYASES_1_2"/>
    <property type="match status" value="1"/>
</dbReference>
<sequence length="447" mass="52531">MNSITVFWFRRDLRLHDNTGLYEALKNEQNVLPIFIFDRHILDDLEDKKDLRVAYIYAALQQIQQSLADDLQSSLKVYYDYPEQVFEQLTQAGITLNGETYQVKSVYTNHDYEPYARQRDEKVQQILSNSGVAWHSFKDQVIFEKQEVLTNADKPYTVFTPYSKKWKHHLTDAHLQERLVASHAQNLLKLSPQLPLMPLEKTGFVDINKSFSSKTIKKQLVIDYQQNRDFPAVQGTSRLSVHLRFGTVSIRKIVKAAQKYSDTWLNELIWREFYMMILYSFPHVVDKSFKPAYDCIQWRNNPDEFKRWCEGTTGYPIVDAGMRELNTTGFMHNRVRMITASFLTKHLLIDWRWGEAYFAKKLLDYDLSANNGGWQWAAGSGCDAAPYFRVFNPYAQTEKFDKQRQYIRQWVPEFELSRYPAPIVEHKFARQRALDTYKAGLSKEATV</sequence>
<keyword evidence="3 5" id="KW-0274">FAD</keyword>
<dbReference type="InterPro" id="IPR005101">
    <property type="entry name" value="Cryptochr/Photolyase_FAD-bd"/>
</dbReference>
<dbReference type="InterPro" id="IPR036155">
    <property type="entry name" value="Crypto/Photolyase_N_sf"/>
</dbReference>
<dbReference type="PROSITE" id="PS00394">
    <property type="entry name" value="DNA_PHOTOLYASES_1_1"/>
    <property type="match status" value="1"/>
</dbReference>
<evidence type="ECO:0000256" key="6">
    <source>
        <dbReference type="PIRSR" id="PIRSR602081-2"/>
    </source>
</evidence>
<dbReference type="InterPro" id="IPR014729">
    <property type="entry name" value="Rossmann-like_a/b/a_fold"/>
</dbReference>
<comment type="caution">
    <text evidence="9">The sequence shown here is derived from an EMBL/GenBank/DDBJ whole genome shotgun (WGS) entry which is preliminary data.</text>
</comment>
<feature type="binding site" evidence="5">
    <location>
        <begin position="267"/>
        <end position="274"/>
    </location>
    <ligand>
        <name>FAD</name>
        <dbReference type="ChEBI" id="CHEBI:57692"/>
    </ligand>
</feature>
<organism evidence="9 10">
    <name type="scientific">Microscilla marina ATCC 23134</name>
    <dbReference type="NCBI Taxonomy" id="313606"/>
    <lineage>
        <taxon>Bacteria</taxon>
        <taxon>Pseudomonadati</taxon>
        <taxon>Bacteroidota</taxon>
        <taxon>Cytophagia</taxon>
        <taxon>Cytophagales</taxon>
        <taxon>Microscillaceae</taxon>
        <taxon>Microscilla</taxon>
    </lineage>
</organism>
<dbReference type="GO" id="GO:0003677">
    <property type="term" value="F:DNA binding"/>
    <property type="evidence" value="ECO:0007669"/>
    <property type="project" value="TreeGrafter"/>
</dbReference>
<comment type="cofactor">
    <cofactor evidence="5">
        <name>FAD</name>
        <dbReference type="ChEBI" id="CHEBI:57692"/>
    </cofactor>
    <text evidence="5">Binds 1 FAD per subunit.</text>
</comment>
<dbReference type="GO" id="GO:0006950">
    <property type="term" value="P:response to stress"/>
    <property type="evidence" value="ECO:0007669"/>
    <property type="project" value="UniProtKB-ARBA"/>
</dbReference>
<dbReference type="Proteomes" id="UP000004095">
    <property type="component" value="Unassembled WGS sequence"/>
</dbReference>
<dbReference type="InterPro" id="IPR002081">
    <property type="entry name" value="Cryptochrome/DNA_photolyase_1"/>
</dbReference>
<accession>A1ZTE8</accession>
<dbReference type="SUPFAM" id="SSF48173">
    <property type="entry name" value="Cryptochrome/photolyase FAD-binding domain"/>
    <property type="match status" value="1"/>
</dbReference>
<evidence type="ECO:0000256" key="2">
    <source>
        <dbReference type="ARBA" id="ARBA00022630"/>
    </source>
</evidence>
<feature type="domain" description="Photolyase/cryptochrome alpha/beta" evidence="8">
    <location>
        <begin position="3"/>
        <end position="142"/>
    </location>
</feature>
<dbReference type="GO" id="GO:0071949">
    <property type="term" value="F:FAD binding"/>
    <property type="evidence" value="ECO:0007669"/>
    <property type="project" value="TreeGrafter"/>
</dbReference>
<proteinExistence type="inferred from homology"/>
<feature type="binding site" evidence="5">
    <location>
        <begin position="236"/>
        <end position="240"/>
    </location>
    <ligand>
        <name>FAD</name>
        <dbReference type="ChEBI" id="CHEBI:57692"/>
    </ligand>
</feature>
<gene>
    <name evidence="9" type="ORF">M23134_04648</name>
</gene>
<evidence type="ECO:0000256" key="5">
    <source>
        <dbReference type="PIRSR" id="PIRSR602081-1"/>
    </source>
</evidence>
<feature type="binding site" evidence="5">
    <location>
        <position position="264"/>
    </location>
    <ligand>
        <name>FAD</name>
        <dbReference type="ChEBI" id="CHEBI:57692"/>
    </ligand>
</feature>
<dbReference type="Pfam" id="PF03441">
    <property type="entry name" value="FAD_binding_7"/>
    <property type="match status" value="1"/>
</dbReference>
<feature type="site" description="Electron transfer via tryptophanyl radical" evidence="6">
    <location>
        <position position="351"/>
    </location>
</feature>
<dbReference type="PRINTS" id="PR00147">
    <property type="entry name" value="DNAPHOTLYASE"/>
</dbReference>
<keyword evidence="10" id="KW-1185">Reference proteome</keyword>
<feature type="site" description="Electron transfer via tryptophanyl radical" evidence="6">
    <location>
        <position position="374"/>
    </location>
</feature>
<dbReference type="InterPro" id="IPR018394">
    <property type="entry name" value="DNA_photolyase_1_CS_C"/>
</dbReference>
<dbReference type="InterPro" id="IPR006050">
    <property type="entry name" value="DNA_photolyase_N"/>
</dbReference>
<dbReference type="Gene3D" id="1.10.579.10">
    <property type="entry name" value="DNA Cyclobutane Dipyrimidine Photolyase, subunit A, domain 3"/>
    <property type="match status" value="1"/>
</dbReference>
<dbReference type="InterPro" id="IPR036134">
    <property type="entry name" value="Crypto/Photolyase_FAD-like_sf"/>
</dbReference>
<feature type="site" description="Electron transfer via tryptophanyl radical" evidence="6">
    <location>
        <position position="298"/>
    </location>
</feature>
<name>A1ZTE8_MICM2</name>
<dbReference type="eggNOG" id="COG0415">
    <property type="taxonomic scope" value="Bacteria"/>
</dbReference>
<dbReference type="PANTHER" id="PTHR11455:SF9">
    <property type="entry name" value="CRYPTOCHROME CIRCADIAN CLOCK 5 ISOFORM X1"/>
    <property type="match status" value="1"/>
</dbReference>
<evidence type="ECO:0000313" key="10">
    <source>
        <dbReference type="Proteomes" id="UP000004095"/>
    </source>
</evidence>
<evidence type="ECO:0000313" key="9">
    <source>
        <dbReference type="EMBL" id="EAY26370.1"/>
    </source>
</evidence>
<dbReference type="SUPFAM" id="SSF52425">
    <property type="entry name" value="Cryptochrome/photolyase, N-terminal domain"/>
    <property type="match status" value="1"/>
</dbReference>
<evidence type="ECO:0000256" key="3">
    <source>
        <dbReference type="ARBA" id="ARBA00022827"/>
    </source>
</evidence>
<dbReference type="PROSITE" id="PS51645">
    <property type="entry name" value="PHR_CRY_ALPHA_BETA"/>
    <property type="match status" value="1"/>
</dbReference>
<dbReference type="EC" id="4.1.99.3" evidence="9"/>
<evidence type="ECO:0000256" key="1">
    <source>
        <dbReference type="ARBA" id="ARBA00001932"/>
    </source>
</evidence>
<comment type="cofactor">
    <cofactor evidence="1">
        <name>(6R)-5,10-methylene-5,6,7,8-tetrahydrofolate</name>
        <dbReference type="ChEBI" id="CHEBI:15636"/>
    </cofactor>
</comment>
<protein>
    <submittedName>
        <fullName evidence="9">Deoxyribodipyrimidine photo-lyase</fullName>
        <ecNumber evidence="9">4.1.99.3</ecNumber>
    </submittedName>
</protein>
<dbReference type="Pfam" id="PF00875">
    <property type="entry name" value="DNA_photolyase"/>
    <property type="match status" value="1"/>
</dbReference>
<dbReference type="EMBL" id="AAWS01000035">
    <property type="protein sequence ID" value="EAY26370.1"/>
    <property type="molecule type" value="Genomic_DNA"/>
</dbReference>
<dbReference type="OrthoDB" id="9772484at2"/>
<feature type="binding site" evidence="5">
    <location>
        <position position="224"/>
    </location>
    <ligand>
        <name>FAD</name>
        <dbReference type="ChEBI" id="CHEBI:57692"/>
    </ligand>
</feature>
<evidence type="ECO:0000256" key="4">
    <source>
        <dbReference type="ARBA" id="ARBA00022991"/>
    </source>
</evidence>
<dbReference type="GO" id="GO:0009416">
    <property type="term" value="P:response to light stimulus"/>
    <property type="evidence" value="ECO:0007669"/>
    <property type="project" value="TreeGrafter"/>
</dbReference>
<dbReference type="Gene3D" id="1.25.40.80">
    <property type="match status" value="1"/>
</dbReference>
<comment type="similarity">
    <text evidence="7">Belongs to the DNA photolyase family.</text>
</comment>
<keyword evidence="9" id="KW-0456">Lyase</keyword>
<dbReference type="AlphaFoldDB" id="A1ZTE8"/>
<dbReference type="Gene3D" id="3.40.50.620">
    <property type="entry name" value="HUPs"/>
    <property type="match status" value="1"/>
</dbReference>
<dbReference type="GO" id="GO:0006139">
    <property type="term" value="P:nucleobase-containing compound metabolic process"/>
    <property type="evidence" value="ECO:0007669"/>
    <property type="project" value="UniProtKB-ARBA"/>
</dbReference>